<dbReference type="CDD" id="cd04479">
    <property type="entry name" value="RPA3"/>
    <property type="match status" value="1"/>
</dbReference>
<dbReference type="Pfam" id="PF08661">
    <property type="entry name" value="Rep_fac-A_3"/>
    <property type="match status" value="1"/>
</dbReference>
<dbReference type="OrthoDB" id="188186at2759"/>
<dbReference type="GO" id="GO:0006310">
    <property type="term" value="P:DNA recombination"/>
    <property type="evidence" value="ECO:0007669"/>
    <property type="project" value="InterPro"/>
</dbReference>
<dbReference type="EMBL" id="GG663738">
    <property type="protein sequence ID" value="EEH58129.1"/>
    <property type="molecule type" value="Genomic_DNA"/>
</dbReference>
<evidence type="ECO:0000256" key="1">
    <source>
        <dbReference type="ARBA" id="ARBA00004123"/>
    </source>
</evidence>
<accession>C1MQS4</accession>
<dbReference type="AlphaFoldDB" id="C1MQS4"/>
<dbReference type="OMA" id="IRAEVWT"/>
<dbReference type="PANTHER" id="PTHR47058">
    <property type="entry name" value="REPLICATION PROTEIN A 14 KDA SUBUNIT A-RELATED"/>
    <property type="match status" value="1"/>
</dbReference>
<dbReference type="GO" id="GO:0006260">
    <property type="term" value="P:DNA replication"/>
    <property type="evidence" value="ECO:0007669"/>
    <property type="project" value="InterPro"/>
</dbReference>
<dbReference type="Gene3D" id="2.40.50.140">
    <property type="entry name" value="Nucleic acid-binding proteins"/>
    <property type="match status" value="1"/>
</dbReference>
<dbReference type="KEGG" id="mpp:MICPUCDRAFT_39394"/>
<dbReference type="InterPro" id="IPR012340">
    <property type="entry name" value="NA-bd_OB-fold"/>
</dbReference>
<evidence type="ECO:0000313" key="4">
    <source>
        <dbReference type="EMBL" id="EEH58129.1"/>
    </source>
</evidence>
<dbReference type="GO" id="GO:0003677">
    <property type="term" value="F:DNA binding"/>
    <property type="evidence" value="ECO:0007669"/>
    <property type="project" value="InterPro"/>
</dbReference>
<evidence type="ECO:0000256" key="3">
    <source>
        <dbReference type="ARBA" id="ARBA00023242"/>
    </source>
</evidence>
<dbReference type="SUPFAM" id="SSF50249">
    <property type="entry name" value="Nucleic acid-binding proteins"/>
    <property type="match status" value="1"/>
</dbReference>
<gene>
    <name evidence="4" type="ORF">MICPUCDRAFT_39394</name>
</gene>
<dbReference type="Proteomes" id="UP000001876">
    <property type="component" value="Unassembled WGS sequence"/>
</dbReference>
<organism evidence="5">
    <name type="scientific">Micromonas pusilla (strain CCMP1545)</name>
    <name type="common">Picoplanktonic green alga</name>
    <dbReference type="NCBI Taxonomy" id="564608"/>
    <lineage>
        <taxon>Eukaryota</taxon>
        <taxon>Viridiplantae</taxon>
        <taxon>Chlorophyta</taxon>
        <taxon>Mamiellophyceae</taxon>
        <taxon>Mamiellales</taxon>
        <taxon>Mamiellaceae</taxon>
        <taxon>Micromonas</taxon>
    </lineage>
</organism>
<dbReference type="RefSeq" id="XP_003058178.1">
    <property type="nucleotide sequence ID" value="XM_003058132.1"/>
</dbReference>
<dbReference type="eggNOG" id="ENOG502SBIR">
    <property type="taxonomic scope" value="Eukaryota"/>
</dbReference>
<protein>
    <submittedName>
        <fullName evidence="4">Predicted protein</fullName>
    </submittedName>
</protein>
<reference evidence="4 5" key="1">
    <citation type="journal article" date="2009" name="Science">
        <title>Green evolution and dynamic adaptations revealed by genomes of the marine picoeukaryotes Micromonas.</title>
        <authorList>
            <person name="Worden A.Z."/>
            <person name="Lee J.H."/>
            <person name="Mock T."/>
            <person name="Rouze P."/>
            <person name="Simmons M.P."/>
            <person name="Aerts A.L."/>
            <person name="Allen A.E."/>
            <person name="Cuvelier M.L."/>
            <person name="Derelle E."/>
            <person name="Everett M.V."/>
            <person name="Foulon E."/>
            <person name="Grimwood J."/>
            <person name="Gundlach H."/>
            <person name="Henrissat B."/>
            <person name="Napoli C."/>
            <person name="McDonald S.M."/>
            <person name="Parker M.S."/>
            <person name="Rombauts S."/>
            <person name="Salamov A."/>
            <person name="Von Dassow P."/>
            <person name="Badger J.H."/>
            <person name="Coutinho P.M."/>
            <person name="Demir E."/>
            <person name="Dubchak I."/>
            <person name="Gentemann C."/>
            <person name="Eikrem W."/>
            <person name="Gready J.E."/>
            <person name="John U."/>
            <person name="Lanier W."/>
            <person name="Lindquist E.A."/>
            <person name="Lucas S."/>
            <person name="Mayer K.F."/>
            <person name="Moreau H."/>
            <person name="Not F."/>
            <person name="Otillar R."/>
            <person name="Panaud O."/>
            <person name="Pangilinan J."/>
            <person name="Paulsen I."/>
            <person name="Piegu B."/>
            <person name="Poliakov A."/>
            <person name="Robbens S."/>
            <person name="Schmutz J."/>
            <person name="Toulza E."/>
            <person name="Wyss T."/>
            <person name="Zelensky A."/>
            <person name="Zhou K."/>
            <person name="Armbrust E.V."/>
            <person name="Bhattacharya D."/>
            <person name="Goodenough U.W."/>
            <person name="Van de Peer Y."/>
            <person name="Grigoriev I.V."/>
        </authorList>
    </citation>
    <scope>NUCLEOTIDE SEQUENCE [LARGE SCALE GENOMIC DNA]</scope>
    <source>
        <strain evidence="4 5">CCMP1545</strain>
    </source>
</reference>
<dbReference type="InterPro" id="IPR013970">
    <property type="entry name" value="Rfa2"/>
</dbReference>
<comment type="subcellular location">
    <subcellularLocation>
        <location evidence="1">Nucleus</location>
    </subcellularLocation>
</comment>
<keyword evidence="3" id="KW-0539">Nucleus</keyword>
<evidence type="ECO:0000256" key="2">
    <source>
        <dbReference type="ARBA" id="ARBA00009761"/>
    </source>
</evidence>
<keyword evidence="5" id="KW-1185">Reference proteome</keyword>
<comment type="similarity">
    <text evidence="2">Belongs to the replication factor A protein 3 family.</text>
</comment>
<dbReference type="PANTHER" id="PTHR47058:SF3">
    <property type="entry name" value="REPLICATION PROTEIN A 14 KDA SUBUNIT A-RELATED"/>
    <property type="match status" value="1"/>
</dbReference>
<evidence type="ECO:0000313" key="5">
    <source>
        <dbReference type="Proteomes" id="UP000001876"/>
    </source>
</evidence>
<dbReference type="GO" id="GO:0031981">
    <property type="term" value="C:nuclear lumen"/>
    <property type="evidence" value="ECO:0007669"/>
    <property type="project" value="UniProtKB-ARBA"/>
</dbReference>
<dbReference type="GO" id="GO:0006281">
    <property type="term" value="P:DNA repair"/>
    <property type="evidence" value="ECO:0007669"/>
    <property type="project" value="InterPro"/>
</dbReference>
<dbReference type="GeneID" id="9683246"/>
<proteinExistence type="inferred from homology"/>
<sequence>MDTSAPAPRVNGELMSRFAGKKVLLVGKTEGSDGSTVTLRTSDDKVVTVTLAADSPAITTAFVEFEGICNGEGSLTEVSHVDFGDEFDMYTYNELAKESNGRSAALFM</sequence>
<name>C1MQS4_MICPC</name>